<protein>
    <recommendedName>
        <fullName evidence="4">YD repeat-containing protein</fullName>
    </recommendedName>
</protein>
<dbReference type="EMBL" id="BAAARK010000025">
    <property type="protein sequence ID" value="GAA2680070.1"/>
    <property type="molecule type" value="Genomic_DNA"/>
</dbReference>
<organism evidence="2 3">
    <name type="scientific">Streptomyces lunalinharesii</name>
    <dbReference type="NCBI Taxonomy" id="333384"/>
    <lineage>
        <taxon>Bacteria</taxon>
        <taxon>Bacillati</taxon>
        <taxon>Actinomycetota</taxon>
        <taxon>Actinomycetes</taxon>
        <taxon>Kitasatosporales</taxon>
        <taxon>Streptomycetaceae</taxon>
        <taxon>Streptomyces</taxon>
    </lineage>
</organism>
<name>A0ABP6F3D2_9ACTN</name>
<sequence length="284" mass="31476">MPDFLIDYETLYKLGTKAGELKKTVDDAQAHDTGTTRYTEDQLGSWTTPEVLGDFYQAWRYAFQRAQEVLGSVEGTFTSVAKAWFDQDAALAAGARQQAAQFDYADYQGRAAAYQSWEKLSQTYVTMHHWDESGNLVEEKVALADQSNKPDLPGEPPKEFNYTNPDGSTNNTTFTYGDDGKVKGTTTSVTNKDGLSYKENTSFSGDGGYKTDIDHSDGKSTHVAMVVSPDGSTGTRTLTDEDGKKTEYKGDLKDDPSTWSKTYDQKEREKQDAANAQNVNNPNY</sequence>
<evidence type="ECO:0000256" key="1">
    <source>
        <dbReference type="SAM" id="MobiDB-lite"/>
    </source>
</evidence>
<gene>
    <name evidence="2" type="ORF">GCM10009864_60550</name>
</gene>
<feature type="compositionally biased region" description="Basic and acidic residues" evidence="1">
    <location>
        <begin position="238"/>
        <end position="256"/>
    </location>
</feature>
<feature type="compositionally biased region" description="Polar residues" evidence="1">
    <location>
        <begin position="161"/>
        <end position="175"/>
    </location>
</feature>
<feature type="region of interest" description="Disordered" evidence="1">
    <location>
        <begin position="147"/>
        <end position="193"/>
    </location>
</feature>
<feature type="compositionally biased region" description="Polar residues" evidence="1">
    <location>
        <begin position="274"/>
        <end position="284"/>
    </location>
</feature>
<reference evidence="3" key="1">
    <citation type="journal article" date="2019" name="Int. J. Syst. Evol. Microbiol.">
        <title>The Global Catalogue of Microorganisms (GCM) 10K type strain sequencing project: providing services to taxonomists for standard genome sequencing and annotation.</title>
        <authorList>
            <consortium name="The Broad Institute Genomics Platform"/>
            <consortium name="The Broad Institute Genome Sequencing Center for Infectious Disease"/>
            <person name="Wu L."/>
            <person name="Ma J."/>
        </authorList>
    </citation>
    <scope>NUCLEOTIDE SEQUENCE [LARGE SCALE GENOMIC DNA]</scope>
    <source>
        <strain evidence="3">JCM 16374</strain>
    </source>
</reference>
<evidence type="ECO:0008006" key="4">
    <source>
        <dbReference type="Google" id="ProtNLM"/>
    </source>
</evidence>
<feature type="compositionally biased region" description="Polar residues" evidence="1">
    <location>
        <begin position="184"/>
        <end position="193"/>
    </location>
</feature>
<proteinExistence type="predicted"/>
<evidence type="ECO:0000313" key="3">
    <source>
        <dbReference type="Proteomes" id="UP001500994"/>
    </source>
</evidence>
<keyword evidence="3" id="KW-1185">Reference proteome</keyword>
<comment type="caution">
    <text evidence="2">The sequence shown here is derived from an EMBL/GenBank/DDBJ whole genome shotgun (WGS) entry which is preliminary data.</text>
</comment>
<evidence type="ECO:0000313" key="2">
    <source>
        <dbReference type="EMBL" id="GAA2680070.1"/>
    </source>
</evidence>
<feature type="compositionally biased region" description="Basic and acidic residues" evidence="1">
    <location>
        <begin position="263"/>
        <end position="272"/>
    </location>
</feature>
<dbReference type="Proteomes" id="UP001500994">
    <property type="component" value="Unassembled WGS sequence"/>
</dbReference>
<accession>A0ABP6F3D2</accession>
<feature type="region of interest" description="Disordered" evidence="1">
    <location>
        <begin position="225"/>
        <end position="284"/>
    </location>
</feature>
<dbReference type="RefSeq" id="WP_344581890.1">
    <property type="nucleotide sequence ID" value="NZ_BAAARK010000025.1"/>
</dbReference>